<feature type="active site" description="Charge relay system" evidence="5">
    <location>
        <position position="408"/>
    </location>
</feature>
<evidence type="ECO:0000256" key="6">
    <source>
        <dbReference type="SAM" id="SignalP"/>
    </source>
</evidence>
<protein>
    <submittedName>
        <fullName evidence="8">Serine protease</fullName>
    </submittedName>
</protein>
<dbReference type="PRINTS" id="PR00723">
    <property type="entry name" value="SUBTILISIN"/>
</dbReference>
<dbReference type="AlphaFoldDB" id="A0A8E1R032"/>
<dbReference type="InterPro" id="IPR015500">
    <property type="entry name" value="Peptidase_S8_subtilisin-rel"/>
</dbReference>
<keyword evidence="3 5" id="KW-0378">Hydrolase</keyword>
<dbReference type="PROSITE" id="PS51892">
    <property type="entry name" value="SUBTILASE"/>
    <property type="match status" value="1"/>
</dbReference>
<evidence type="ECO:0000256" key="1">
    <source>
        <dbReference type="ARBA" id="ARBA00011073"/>
    </source>
</evidence>
<evidence type="ECO:0000256" key="2">
    <source>
        <dbReference type="ARBA" id="ARBA00022670"/>
    </source>
</evidence>
<dbReference type="InterPro" id="IPR017317">
    <property type="entry name" value="Pept_S8_subtilisin_bacteroid-2"/>
</dbReference>
<dbReference type="PANTHER" id="PTHR43806">
    <property type="entry name" value="PEPTIDASE S8"/>
    <property type="match status" value="1"/>
</dbReference>
<dbReference type="InterPro" id="IPR036852">
    <property type="entry name" value="Peptidase_S8/S53_dom_sf"/>
</dbReference>
<gene>
    <name evidence="8" type="ORF">ACU52_01570</name>
</gene>
<proteinExistence type="inferred from homology"/>
<dbReference type="InterPro" id="IPR023828">
    <property type="entry name" value="Peptidase_S8_Ser-AS"/>
</dbReference>
<dbReference type="Proteomes" id="UP000036951">
    <property type="component" value="Unassembled WGS sequence"/>
</dbReference>
<dbReference type="RefSeq" id="WP_053397482.1">
    <property type="nucleotide sequence ID" value="NZ_LFQU01000001.1"/>
</dbReference>
<reference evidence="8 9" key="1">
    <citation type="submission" date="2015-06" db="EMBL/GenBank/DDBJ databases">
        <title>Prevotella sp. 109, sp. nov., a novel member of the family Prevotellaceae isolated from human faeces.</title>
        <authorList>
            <person name="Shkoporov A.N."/>
            <person name="Chaplin A.V."/>
            <person name="Kafarskaia L.I."/>
            <person name="Efimov B.A."/>
        </authorList>
    </citation>
    <scope>NUCLEOTIDE SEQUENCE [LARGE SCALE GENOMIC DNA]</scope>
    <source>
        <strain evidence="8 9">109</strain>
    </source>
</reference>
<dbReference type="GO" id="GO:0004252">
    <property type="term" value="F:serine-type endopeptidase activity"/>
    <property type="evidence" value="ECO:0007669"/>
    <property type="project" value="UniProtKB-UniRule"/>
</dbReference>
<evidence type="ECO:0000259" key="7">
    <source>
        <dbReference type="Pfam" id="PF00082"/>
    </source>
</evidence>
<accession>A0A8E1R032</accession>
<evidence type="ECO:0000313" key="9">
    <source>
        <dbReference type="Proteomes" id="UP000036951"/>
    </source>
</evidence>
<name>A0A8E1R032_9BACT</name>
<evidence type="ECO:0000256" key="3">
    <source>
        <dbReference type="ARBA" id="ARBA00022801"/>
    </source>
</evidence>
<keyword evidence="6" id="KW-0732">Signal</keyword>
<dbReference type="Pfam" id="PF00082">
    <property type="entry name" value="Peptidase_S8"/>
    <property type="match status" value="1"/>
</dbReference>
<dbReference type="InterPro" id="IPR050131">
    <property type="entry name" value="Peptidase_S8_subtilisin-like"/>
</dbReference>
<dbReference type="PIRSF" id="PIRSF037903">
    <property type="entry name" value="Subtilisin_rel_GFO_2223"/>
    <property type="match status" value="1"/>
</dbReference>
<dbReference type="EMBL" id="LFQU01000001">
    <property type="protein sequence ID" value="KOO69853.1"/>
    <property type="molecule type" value="Genomic_DNA"/>
</dbReference>
<dbReference type="PANTHER" id="PTHR43806:SF67">
    <property type="entry name" value="EGF-LIKE DOMAIN-CONTAINING PROTEIN"/>
    <property type="match status" value="1"/>
</dbReference>
<feature type="chain" id="PRO_5034660915" evidence="6">
    <location>
        <begin position="20"/>
        <end position="472"/>
    </location>
</feature>
<dbReference type="PROSITE" id="PS00138">
    <property type="entry name" value="SUBTILASE_SER"/>
    <property type="match status" value="1"/>
</dbReference>
<dbReference type="SUPFAM" id="SSF52743">
    <property type="entry name" value="Subtilisin-like"/>
    <property type="match status" value="1"/>
</dbReference>
<sequence>MKKLITLLMLLSLVMPSSAYGTDGARKKKYPGGKTYMYRVELKDKTGTPYSLARPEDYLSVKSLDRRRRQGLQVDSTDLPINPAYISAVSSDGVEVVSRSKWNNTLLVRCKQPERVRQLLSLPFVKSVRKVWTSPDSVSAVSSRMKYHTEFNRWDTVAQNYYGVTREQVEMIGGVRMHNHGFTGKGITIAVLDGGFMNTDLIPCLQNVNILGWEDFVVPKSKSVFKEMEHGTKVLSVMAVKVPYTFVGTSPDAAYWLLRCEDETGESLAEEDYWAAAAEFADSVGVDIISSSLGFHDFDDSSFNYEYAQLDGHTALISATASMLASKGIVLVNSAGNDGMSSWKKINVPADAHDILTVGAVSPNMRNAAFSSVGPTADNRVKPDIMALGSPASVITGRGTIIKDMGTSFSTPVVSGMVACLWQALRDKTALEIIDLVRRCSDNYSTPDNIYGYGVPDFWRAYVMGRQQNRSK</sequence>
<comment type="similarity">
    <text evidence="1 5">Belongs to the peptidase S8 family.</text>
</comment>
<keyword evidence="4 5" id="KW-0720">Serine protease</keyword>
<dbReference type="GO" id="GO:0006508">
    <property type="term" value="P:proteolysis"/>
    <property type="evidence" value="ECO:0007669"/>
    <property type="project" value="UniProtKB-KW"/>
</dbReference>
<feature type="active site" description="Charge relay system" evidence="5">
    <location>
        <position position="230"/>
    </location>
</feature>
<organism evidence="8 9">
    <name type="scientific">Xylanibacter rarus</name>
    <dbReference type="NCBI Taxonomy" id="1676614"/>
    <lineage>
        <taxon>Bacteria</taxon>
        <taxon>Pseudomonadati</taxon>
        <taxon>Bacteroidota</taxon>
        <taxon>Bacteroidia</taxon>
        <taxon>Bacteroidales</taxon>
        <taxon>Prevotellaceae</taxon>
        <taxon>Xylanibacter</taxon>
    </lineage>
</organism>
<dbReference type="InterPro" id="IPR000209">
    <property type="entry name" value="Peptidase_S8/S53_dom"/>
</dbReference>
<feature type="active site" description="Charge relay system" evidence="5">
    <location>
        <position position="193"/>
    </location>
</feature>
<dbReference type="OrthoDB" id="9792152at2"/>
<feature type="signal peptide" evidence="6">
    <location>
        <begin position="1"/>
        <end position="19"/>
    </location>
</feature>
<dbReference type="Gene3D" id="3.40.50.200">
    <property type="entry name" value="Peptidase S8/S53 domain"/>
    <property type="match status" value="1"/>
</dbReference>
<evidence type="ECO:0000313" key="8">
    <source>
        <dbReference type="EMBL" id="KOO69853.1"/>
    </source>
</evidence>
<keyword evidence="9" id="KW-1185">Reference proteome</keyword>
<comment type="caution">
    <text evidence="8">The sequence shown here is derived from an EMBL/GenBank/DDBJ whole genome shotgun (WGS) entry which is preliminary data.</text>
</comment>
<keyword evidence="2 5" id="KW-0645">Protease</keyword>
<evidence type="ECO:0000256" key="5">
    <source>
        <dbReference type="PROSITE-ProRule" id="PRU01240"/>
    </source>
</evidence>
<evidence type="ECO:0000256" key="4">
    <source>
        <dbReference type="ARBA" id="ARBA00022825"/>
    </source>
</evidence>
<feature type="domain" description="Peptidase S8/S53" evidence="7">
    <location>
        <begin position="184"/>
        <end position="454"/>
    </location>
</feature>